<name>A0A0E9X0Z7_ANGAN</name>
<protein>
    <submittedName>
        <fullName evidence="1">Uncharacterized protein</fullName>
    </submittedName>
</protein>
<proteinExistence type="predicted"/>
<evidence type="ECO:0000313" key="1">
    <source>
        <dbReference type="EMBL" id="JAH95358.1"/>
    </source>
</evidence>
<sequence length="81" mass="9327">MEEVKSVFCSRGQCRGWFKRQTFSPRITVLENGIKWLHPGATESHKAQLDDTSVPTRHLKCLQEESLCCSQTTNACVWRML</sequence>
<dbReference type="EMBL" id="GBXM01013219">
    <property type="protein sequence ID" value="JAH95358.1"/>
    <property type="molecule type" value="Transcribed_RNA"/>
</dbReference>
<reference evidence="1" key="2">
    <citation type="journal article" date="2015" name="Fish Shellfish Immunol.">
        <title>Early steps in the European eel (Anguilla anguilla)-Vibrio vulnificus interaction in the gills: Role of the RtxA13 toxin.</title>
        <authorList>
            <person name="Callol A."/>
            <person name="Pajuelo D."/>
            <person name="Ebbesson L."/>
            <person name="Teles M."/>
            <person name="MacKenzie S."/>
            <person name="Amaro C."/>
        </authorList>
    </citation>
    <scope>NUCLEOTIDE SEQUENCE</scope>
</reference>
<reference evidence="1" key="1">
    <citation type="submission" date="2014-11" db="EMBL/GenBank/DDBJ databases">
        <authorList>
            <person name="Amaro Gonzalez C."/>
        </authorList>
    </citation>
    <scope>NUCLEOTIDE SEQUENCE</scope>
</reference>
<accession>A0A0E9X0Z7</accession>
<organism evidence="1">
    <name type="scientific">Anguilla anguilla</name>
    <name type="common">European freshwater eel</name>
    <name type="synonym">Muraena anguilla</name>
    <dbReference type="NCBI Taxonomy" id="7936"/>
    <lineage>
        <taxon>Eukaryota</taxon>
        <taxon>Metazoa</taxon>
        <taxon>Chordata</taxon>
        <taxon>Craniata</taxon>
        <taxon>Vertebrata</taxon>
        <taxon>Euteleostomi</taxon>
        <taxon>Actinopterygii</taxon>
        <taxon>Neopterygii</taxon>
        <taxon>Teleostei</taxon>
        <taxon>Anguilliformes</taxon>
        <taxon>Anguillidae</taxon>
        <taxon>Anguilla</taxon>
    </lineage>
</organism>
<dbReference type="AlphaFoldDB" id="A0A0E9X0Z7"/>